<sequence length="332" mass="37579">MAILNFVKPDKIVLQKATDFEAQFEFRPLEPGYGVTIGNALRRVLLNSLEGYAITGIKIEGADHEFATVKGISEDVVEIILNLKQVRFKKKVDHDVAHEKITLSLKNKTEFTAANIGEGTQTFEVMNPELLICTMDPSAKLDIEINISKGRGYVPAEDNKPKDAPFGFIATDSIFTPIKNVKYLIENTRVEQRTDFEKLVMDVVTDGTIHPEEAVKQASRILIQHLMIITDENITFDNKEEKKEDVVDEQMLQLRKVLKTPLEDLDLSVRAFNCLKAAKINSLSELVQYEQEDLMKFRNFGQKSLAEIEQVLGERGLHFGMDLHKMGLDNID</sequence>
<comment type="caution">
    <text evidence="13">The sequence shown here is derived from an EMBL/GenBank/DDBJ whole genome shotgun (WGS) entry which is preliminary data.</text>
</comment>
<dbReference type="SUPFAM" id="SSF55257">
    <property type="entry name" value="RBP11-like subunits of RNA polymerase"/>
    <property type="match status" value="1"/>
</dbReference>
<dbReference type="GO" id="GO:0006351">
    <property type="term" value="P:DNA-templated transcription"/>
    <property type="evidence" value="ECO:0007669"/>
    <property type="project" value="UniProtKB-UniRule"/>
</dbReference>
<name>A0A4Q1CNL4_9BACT</name>
<dbReference type="GO" id="GO:0003677">
    <property type="term" value="F:DNA binding"/>
    <property type="evidence" value="ECO:0007669"/>
    <property type="project" value="UniProtKB-UniRule"/>
</dbReference>
<dbReference type="CDD" id="cd06928">
    <property type="entry name" value="RNAP_alpha_NTD"/>
    <property type="match status" value="1"/>
</dbReference>
<evidence type="ECO:0000256" key="9">
    <source>
        <dbReference type="ARBA" id="ARBA00033070"/>
    </source>
</evidence>
<dbReference type="GO" id="GO:0003899">
    <property type="term" value="F:DNA-directed RNA polymerase activity"/>
    <property type="evidence" value="ECO:0007669"/>
    <property type="project" value="UniProtKB-UniRule"/>
</dbReference>
<dbReference type="GO" id="GO:0046983">
    <property type="term" value="F:protein dimerization activity"/>
    <property type="evidence" value="ECO:0007669"/>
    <property type="project" value="InterPro"/>
</dbReference>
<comment type="catalytic activity">
    <reaction evidence="10 11">
        <text>RNA(n) + a ribonucleoside 5'-triphosphate = RNA(n+1) + diphosphate</text>
        <dbReference type="Rhea" id="RHEA:21248"/>
        <dbReference type="Rhea" id="RHEA-COMP:14527"/>
        <dbReference type="Rhea" id="RHEA-COMP:17342"/>
        <dbReference type="ChEBI" id="CHEBI:33019"/>
        <dbReference type="ChEBI" id="CHEBI:61557"/>
        <dbReference type="ChEBI" id="CHEBI:140395"/>
        <dbReference type="EC" id="2.7.7.6"/>
    </reaction>
</comment>
<dbReference type="Gene3D" id="2.170.120.12">
    <property type="entry name" value="DNA-directed RNA polymerase, insert domain"/>
    <property type="match status" value="1"/>
</dbReference>
<evidence type="ECO:0000256" key="5">
    <source>
        <dbReference type="ARBA" id="ARBA00022679"/>
    </source>
</evidence>
<evidence type="ECO:0000313" key="14">
    <source>
        <dbReference type="Proteomes" id="UP000290204"/>
    </source>
</evidence>
<comment type="similarity">
    <text evidence="1 11">Belongs to the RNA polymerase alpha chain family.</text>
</comment>
<dbReference type="Gene3D" id="1.10.150.20">
    <property type="entry name" value="5' to 3' exonuclease, C-terminal subdomain"/>
    <property type="match status" value="1"/>
</dbReference>
<keyword evidence="14" id="KW-1185">Reference proteome</keyword>
<evidence type="ECO:0000256" key="4">
    <source>
        <dbReference type="ARBA" id="ARBA00022478"/>
    </source>
</evidence>
<dbReference type="Pfam" id="PF01000">
    <property type="entry name" value="RNA_pol_A_bac"/>
    <property type="match status" value="1"/>
</dbReference>
<keyword evidence="6 11" id="KW-0548">Nucleotidyltransferase</keyword>
<dbReference type="SMART" id="SM00662">
    <property type="entry name" value="RPOLD"/>
    <property type="match status" value="1"/>
</dbReference>
<dbReference type="Proteomes" id="UP000290204">
    <property type="component" value="Unassembled WGS sequence"/>
</dbReference>
<dbReference type="InterPro" id="IPR011262">
    <property type="entry name" value="DNA-dir_RNA_pol_insert"/>
</dbReference>
<evidence type="ECO:0000256" key="11">
    <source>
        <dbReference type="HAMAP-Rule" id="MF_00059"/>
    </source>
</evidence>
<evidence type="ECO:0000256" key="3">
    <source>
        <dbReference type="ARBA" id="ARBA00015972"/>
    </source>
</evidence>
<dbReference type="InterPro" id="IPR011260">
    <property type="entry name" value="RNAP_asu_C"/>
</dbReference>
<evidence type="ECO:0000256" key="6">
    <source>
        <dbReference type="ARBA" id="ARBA00022695"/>
    </source>
</evidence>
<dbReference type="NCBIfam" id="NF003519">
    <property type="entry name" value="PRK05182.2-5"/>
    <property type="match status" value="1"/>
</dbReference>
<feature type="domain" description="DNA-directed RNA polymerase RpoA/D/Rpb3-type" evidence="12">
    <location>
        <begin position="21"/>
        <end position="232"/>
    </location>
</feature>
<dbReference type="NCBIfam" id="TIGR02027">
    <property type="entry name" value="rpoA"/>
    <property type="match status" value="1"/>
</dbReference>
<dbReference type="NCBIfam" id="NF003516">
    <property type="entry name" value="PRK05182.2-2"/>
    <property type="match status" value="1"/>
</dbReference>
<dbReference type="Gene3D" id="3.30.1360.10">
    <property type="entry name" value="RNA polymerase, RBP11-like subunit"/>
    <property type="match status" value="1"/>
</dbReference>
<evidence type="ECO:0000313" key="13">
    <source>
        <dbReference type="EMBL" id="RXK62718.1"/>
    </source>
</evidence>
<dbReference type="HAMAP" id="MF_00059">
    <property type="entry name" value="RNApol_bact_RpoA"/>
    <property type="match status" value="1"/>
</dbReference>
<keyword evidence="5 11" id="KW-0808">Transferase</keyword>
<reference evidence="13 14" key="1">
    <citation type="submission" date="2019-01" db="EMBL/GenBank/DDBJ databases">
        <title>Lacibacter sp. strain TTM-7.</title>
        <authorList>
            <person name="Chen W.-M."/>
        </authorList>
    </citation>
    <scope>NUCLEOTIDE SEQUENCE [LARGE SCALE GENOMIC DNA]</scope>
    <source>
        <strain evidence="13 14">TTM-7</strain>
    </source>
</reference>
<evidence type="ECO:0000256" key="8">
    <source>
        <dbReference type="ARBA" id="ARBA00032524"/>
    </source>
</evidence>
<comment type="subunit">
    <text evidence="11">Homodimer. The RNAP catalytic core consists of 2 alpha, 1 beta, 1 beta' and 1 omega subunit. When a sigma factor is associated with the core the holoenzyme is formed, which can initiate transcription.</text>
</comment>
<dbReference type="EMBL" id="SDHW01000001">
    <property type="protein sequence ID" value="RXK62718.1"/>
    <property type="molecule type" value="Genomic_DNA"/>
</dbReference>
<dbReference type="NCBIfam" id="NF003513">
    <property type="entry name" value="PRK05182.1-2"/>
    <property type="match status" value="1"/>
</dbReference>
<protein>
    <recommendedName>
        <fullName evidence="3 11">DNA-directed RNA polymerase subunit alpha</fullName>
        <shortName evidence="11">RNAP subunit alpha</shortName>
        <ecNumber evidence="2 11">2.7.7.6</ecNumber>
    </recommendedName>
    <alternativeName>
        <fullName evidence="9 11">RNA polymerase subunit alpha</fullName>
    </alternativeName>
    <alternativeName>
        <fullName evidence="8 11">Transcriptase subunit alpha</fullName>
    </alternativeName>
</protein>
<dbReference type="InterPro" id="IPR036603">
    <property type="entry name" value="RBP11-like"/>
</dbReference>
<dbReference type="Pfam" id="PF03118">
    <property type="entry name" value="RNA_pol_A_CTD"/>
    <property type="match status" value="1"/>
</dbReference>
<dbReference type="FunFam" id="2.170.120.12:FF:000001">
    <property type="entry name" value="DNA-directed RNA polymerase subunit alpha"/>
    <property type="match status" value="1"/>
</dbReference>
<comment type="domain">
    <text evidence="11">The N-terminal domain is essential for RNAP assembly and basal transcription, whereas the C-terminal domain is involved in interaction with transcriptional regulators and with upstream promoter elements.</text>
</comment>
<gene>
    <name evidence="11" type="primary">rpoA</name>
    <name evidence="13" type="ORF">ESA94_06895</name>
</gene>
<comment type="function">
    <text evidence="11">DNA-dependent RNA polymerase catalyzes the transcription of DNA into RNA using the four ribonucleoside triphosphates as substrates.</text>
</comment>
<evidence type="ECO:0000259" key="12">
    <source>
        <dbReference type="SMART" id="SM00662"/>
    </source>
</evidence>
<feature type="region of interest" description="Alpha C-terminal domain (alpha-CTD)" evidence="11">
    <location>
        <begin position="254"/>
        <end position="332"/>
    </location>
</feature>
<dbReference type="GO" id="GO:0000428">
    <property type="term" value="C:DNA-directed RNA polymerase complex"/>
    <property type="evidence" value="ECO:0007669"/>
    <property type="project" value="UniProtKB-KW"/>
</dbReference>
<dbReference type="Pfam" id="PF01193">
    <property type="entry name" value="RNA_pol_L"/>
    <property type="match status" value="1"/>
</dbReference>
<keyword evidence="7 11" id="KW-0804">Transcription</keyword>
<evidence type="ECO:0000256" key="10">
    <source>
        <dbReference type="ARBA" id="ARBA00048552"/>
    </source>
</evidence>
<evidence type="ECO:0000256" key="7">
    <source>
        <dbReference type="ARBA" id="ARBA00023163"/>
    </source>
</evidence>
<accession>A0A4Q1CNL4</accession>
<dbReference type="GO" id="GO:0005737">
    <property type="term" value="C:cytoplasm"/>
    <property type="evidence" value="ECO:0007669"/>
    <property type="project" value="UniProtKB-ARBA"/>
</dbReference>
<dbReference type="SUPFAM" id="SSF47789">
    <property type="entry name" value="C-terminal domain of RNA polymerase alpha subunit"/>
    <property type="match status" value="1"/>
</dbReference>
<evidence type="ECO:0000256" key="2">
    <source>
        <dbReference type="ARBA" id="ARBA00012418"/>
    </source>
</evidence>
<dbReference type="EC" id="2.7.7.6" evidence="2 11"/>
<dbReference type="RefSeq" id="WP_129130089.1">
    <property type="nucleotide sequence ID" value="NZ_SDHW01000001.1"/>
</dbReference>
<dbReference type="OrthoDB" id="9805706at2"/>
<evidence type="ECO:0000256" key="1">
    <source>
        <dbReference type="ARBA" id="ARBA00007123"/>
    </source>
</evidence>
<keyword evidence="4 11" id="KW-0240">DNA-directed RNA polymerase</keyword>
<proteinExistence type="inferred from homology"/>
<feature type="region of interest" description="Alpha N-terminal domain (alpha-NTD)" evidence="11">
    <location>
        <begin position="1"/>
        <end position="238"/>
    </location>
</feature>
<dbReference type="InterPro" id="IPR011773">
    <property type="entry name" value="DNA-dir_RpoA"/>
</dbReference>
<dbReference type="InterPro" id="IPR036643">
    <property type="entry name" value="RNApol_insert_sf"/>
</dbReference>
<dbReference type="InterPro" id="IPR011263">
    <property type="entry name" value="DNA-dir_RNA_pol_RpoA/D/Rpb3"/>
</dbReference>
<dbReference type="SUPFAM" id="SSF56553">
    <property type="entry name" value="Insert subdomain of RNA polymerase alpha subunit"/>
    <property type="match status" value="1"/>
</dbReference>
<dbReference type="AlphaFoldDB" id="A0A4Q1CNL4"/>
<organism evidence="13 14">
    <name type="scientific">Lacibacter luteus</name>
    <dbReference type="NCBI Taxonomy" id="2508719"/>
    <lineage>
        <taxon>Bacteria</taxon>
        <taxon>Pseudomonadati</taxon>
        <taxon>Bacteroidota</taxon>
        <taxon>Chitinophagia</taxon>
        <taxon>Chitinophagales</taxon>
        <taxon>Chitinophagaceae</taxon>
        <taxon>Lacibacter</taxon>
    </lineage>
</organism>